<reference evidence="2 3" key="1">
    <citation type="submission" date="2019-02" db="EMBL/GenBank/DDBJ databases">
        <title>Deep-cultivation of Planctomycetes and their phenomic and genomic characterization uncovers novel biology.</title>
        <authorList>
            <person name="Wiegand S."/>
            <person name="Jogler M."/>
            <person name="Boedeker C."/>
            <person name="Pinto D."/>
            <person name="Vollmers J."/>
            <person name="Rivas-Marin E."/>
            <person name="Kohn T."/>
            <person name="Peeters S.H."/>
            <person name="Heuer A."/>
            <person name="Rast P."/>
            <person name="Oberbeckmann S."/>
            <person name="Bunk B."/>
            <person name="Jeske O."/>
            <person name="Meyerdierks A."/>
            <person name="Storesund J.E."/>
            <person name="Kallscheuer N."/>
            <person name="Luecker S."/>
            <person name="Lage O.M."/>
            <person name="Pohl T."/>
            <person name="Merkel B.J."/>
            <person name="Hornburger P."/>
            <person name="Mueller R.-W."/>
            <person name="Bruemmer F."/>
            <person name="Labrenz M."/>
            <person name="Spormann A.M."/>
            <person name="Op den Camp H."/>
            <person name="Overmann J."/>
            <person name="Amann R."/>
            <person name="Jetten M.S.M."/>
            <person name="Mascher T."/>
            <person name="Medema M.H."/>
            <person name="Devos D.P."/>
            <person name="Kaster A.-K."/>
            <person name="Ovreas L."/>
            <person name="Rohde M."/>
            <person name="Galperin M.Y."/>
            <person name="Jogler C."/>
        </authorList>
    </citation>
    <scope>NUCLEOTIDE SEQUENCE [LARGE SCALE GENOMIC DNA]</scope>
    <source>
        <strain evidence="2 3">Pan161</strain>
    </source>
</reference>
<accession>A0A517V864</accession>
<proteinExistence type="predicted"/>
<dbReference type="AlphaFoldDB" id="A0A517V864"/>
<organism evidence="2 3">
    <name type="scientific">Gimesia algae</name>
    <dbReference type="NCBI Taxonomy" id="2527971"/>
    <lineage>
        <taxon>Bacteria</taxon>
        <taxon>Pseudomonadati</taxon>
        <taxon>Planctomycetota</taxon>
        <taxon>Planctomycetia</taxon>
        <taxon>Planctomycetales</taxon>
        <taxon>Planctomycetaceae</taxon>
        <taxon>Gimesia</taxon>
    </lineage>
</organism>
<dbReference type="Proteomes" id="UP000316855">
    <property type="component" value="Chromosome"/>
</dbReference>
<sequence>MSTTQNPSCVCDVTSSSPVDQLFQRSTTFQAADVAESVAIGPGFTDEVLKLRRTSHLWRVYLVNIPEGFDSKSWRTAPPHTKHFKTARMAARVAAMLNCELIENSKDGTVRTWNIRIKAGSGYGVVSMVLRDSGDWTPRDEYDLPPAFIRLDGDRQYSREIVGQLNAKLENCPPQEKRLRAYIARSIHPGDMEPYEKEATPEPQAVPQTDPAEDKPIKRYQFTGELVSVSDPARTIKDDPKRETADALLNRHGLEIQQVKADQREKRIERFLSEMK</sequence>
<protein>
    <submittedName>
        <fullName evidence="2">Uncharacterized protein</fullName>
    </submittedName>
</protein>
<dbReference type="EMBL" id="CP036343">
    <property type="protein sequence ID" value="QDT89172.1"/>
    <property type="molecule type" value="Genomic_DNA"/>
</dbReference>
<dbReference type="OrthoDB" id="95612at203682"/>
<dbReference type="KEGG" id="gax:Pan161_07980"/>
<feature type="region of interest" description="Disordered" evidence="1">
    <location>
        <begin position="193"/>
        <end position="216"/>
    </location>
</feature>
<keyword evidence="3" id="KW-1185">Reference proteome</keyword>
<evidence type="ECO:0000313" key="3">
    <source>
        <dbReference type="Proteomes" id="UP000316855"/>
    </source>
</evidence>
<gene>
    <name evidence="2" type="ORF">Pan161_07980</name>
</gene>
<dbReference type="RefSeq" id="WP_145224266.1">
    <property type="nucleotide sequence ID" value="NZ_CP036343.1"/>
</dbReference>
<name>A0A517V864_9PLAN</name>
<evidence type="ECO:0000256" key="1">
    <source>
        <dbReference type="SAM" id="MobiDB-lite"/>
    </source>
</evidence>
<evidence type="ECO:0000313" key="2">
    <source>
        <dbReference type="EMBL" id="QDT89172.1"/>
    </source>
</evidence>